<dbReference type="InterPro" id="IPR050479">
    <property type="entry name" value="CYP11_CYP27_families"/>
</dbReference>
<keyword evidence="4" id="KW-0479">Metal-binding</keyword>
<evidence type="ECO:0000256" key="4">
    <source>
        <dbReference type="ARBA" id="ARBA00022723"/>
    </source>
</evidence>
<name>A0A6A4V8C6_AMPAM</name>
<dbReference type="GO" id="GO:0016705">
    <property type="term" value="F:oxidoreductase activity, acting on paired donors, with incorporation or reduction of molecular oxygen"/>
    <property type="evidence" value="ECO:0007669"/>
    <property type="project" value="InterPro"/>
</dbReference>
<evidence type="ECO:0000313" key="9">
    <source>
        <dbReference type="Proteomes" id="UP000440578"/>
    </source>
</evidence>
<dbReference type="Pfam" id="PF00067">
    <property type="entry name" value="p450"/>
    <property type="match status" value="1"/>
</dbReference>
<dbReference type="Gene3D" id="1.10.630.10">
    <property type="entry name" value="Cytochrome P450"/>
    <property type="match status" value="1"/>
</dbReference>
<dbReference type="SUPFAM" id="SSF48264">
    <property type="entry name" value="Cytochrome P450"/>
    <property type="match status" value="1"/>
</dbReference>
<evidence type="ECO:0000256" key="1">
    <source>
        <dbReference type="ARBA" id="ARBA00001971"/>
    </source>
</evidence>
<comment type="similarity">
    <text evidence="2">Belongs to the cytochrome P450 family.</text>
</comment>
<dbReference type="GO" id="GO:0020037">
    <property type="term" value="F:heme binding"/>
    <property type="evidence" value="ECO:0007669"/>
    <property type="project" value="InterPro"/>
</dbReference>
<keyword evidence="6" id="KW-0408">Iron</keyword>
<accession>A0A6A4V8C6</accession>
<evidence type="ECO:0000313" key="8">
    <source>
        <dbReference type="EMBL" id="KAF0286908.1"/>
    </source>
</evidence>
<keyword evidence="5" id="KW-0560">Oxidoreductase</keyword>
<reference evidence="8 9" key="1">
    <citation type="submission" date="2019-07" db="EMBL/GenBank/DDBJ databases">
        <title>Draft genome assembly of a fouling barnacle, Amphibalanus amphitrite (Darwin, 1854): The first reference genome for Thecostraca.</title>
        <authorList>
            <person name="Kim W."/>
        </authorList>
    </citation>
    <scope>NUCLEOTIDE SEQUENCE [LARGE SCALE GENOMIC DNA]</scope>
    <source>
        <strain evidence="8">SNU_AA5</strain>
        <tissue evidence="8">Soma without cirri and trophi</tissue>
    </source>
</reference>
<dbReference type="PANTHER" id="PTHR24279">
    <property type="entry name" value="CYTOCHROME P450"/>
    <property type="match status" value="1"/>
</dbReference>
<sequence>MYNQMHGLNNGLLPGNGQEWSDLRGTVQQAFLRANALQPFMHQLETSAADLVAALSTDRDDQRRLKRDFMQHAQRATVDVIQKVSCGSTAFRDPDERSLLLHNIGNFFSLTADLEMHINTWRYVATPQWKRLTHALDYFNLMADKWITTALSQDTASEPNMLAMLLEKGLTRPQLKALVVDFFIGGVDTVRDGRLWCLNGFSCFETWNFLVISLFSLS</sequence>
<keyword evidence="7" id="KW-0503">Monooxygenase</keyword>
<comment type="caution">
    <text evidence="8">The sequence shown here is derived from an EMBL/GenBank/DDBJ whole genome shotgun (WGS) entry which is preliminary data.</text>
</comment>
<dbReference type="AlphaFoldDB" id="A0A6A4V8C6"/>
<dbReference type="OrthoDB" id="3945418at2759"/>
<evidence type="ECO:0000256" key="5">
    <source>
        <dbReference type="ARBA" id="ARBA00023002"/>
    </source>
</evidence>
<evidence type="ECO:0000256" key="7">
    <source>
        <dbReference type="ARBA" id="ARBA00023033"/>
    </source>
</evidence>
<dbReference type="InterPro" id="IPR001128">
    <property type="entry name" value="Cyt_P450"/>
</dbReference>
<gene>
    <name evidence="8" type="primary">Cyp12a4_1</name>
    <name evidence="8" type="ORF">FJT64_014615</name>
</gene>
<evidence type="ECO:0000256" key="6">
    <source>
        <dbReference type="ARBA" id="ARBA00023004"/>
    </source>
</evidence>
<dbReference type="EMBL" id="VIIS01002222">
    <property type="protein sequence ID" value="KAF0286908.1"/>
    <property type="molecule type" value="Genomic_DNA"/>
</dbReference>
<dbReference type="InterPro" id="IPR036396">
    <property type="entry name" value="Cyt_P450_sf"/>
</dbReference>
<dbReference type="Proteomes" id="UP000440578">
    <property type="component" value="Unassembled WGS sequence"/>
</dbReference>
<keyword evidence="9" id="KW-1185">Reference proteome</keyword>
<dbReference type="GO" id="GO:0004497">
    <property type="term" value="F:monooxygenase activity"/>
    <property type="evidence" value="ECO:0007669"/>
    <property type="project" value="UniProtKB-KW"/>
</dbReference>
<evidence type="ECO:0000256" key="2">
    <source>
        <dbReference type="ARBA" id="ARBA00010617"/>
    </source>
</evidence>
<proteinExistence type="inferred from homology"/>
<dbReference type="GO" id="GO:0005506">
    <property type="term" value="F:iron ion binding"/>
    <property type="evidence" value="ECO:0007669"/>
    <property type="project" value="InterPro"/>
</dbReference>
<organism evidence="8 9">
    <name type="scientific">Amphibalanus amphitrite</name>
    <name type="common">Striped barnacle</name>
    <name type="synonym">Balanus amphitrite</name>
    <dbReference type="NCBI Taxonomy" id="1232801"/>
    <lineage>
        <taxon>Eukaryota</taxon>
        <taxon>Metazoa</taxon>
        <taxon>Ecdysozoa</taxon>
        <taxon>Arthropoda</taxon>
        <taxon>Crustacea</taxon>
        <taxon>Multicrustacea</taxon>
        <taxon>Cirripedia</taxon>
        <taxon>Thoracica</taxon>
        <taxon>Thoracicalcarea</taxon>
        <taxon>Balanomorpha</taxon>
        <taxon>Balanoidea</taxon>
        <taxon>Balanidae</taxon>
        <taxon>Amphibalaninae</taxon>
        <taxon>Amphibalanus</taxon>
    </lineage>
</organism>
<keyword evidence="3" id="KW-0349">Heme</keyword>
<protein>
    <submittedName>
        <fullName evidence="8">Putative cytochrome P450 12a4, mitochondrial</fullName>
    </submittedName>
</protein>
<comment type="cofactor">
    <cofactor evidence="1">
        <name>heme</name>
        <dbReference type="ChEBI" id="CHEBI:30413"/>
    </cofactor>
</comment>
<dbReference type="PANTHER" id="PTHR24279:SF120">
    <property type="entry name" value="CYTOCHROME P450"/>
    <property type="match status" value="1"/>
</dbReference>
<evidence type="ECO:0000256" key="3">
    <source>
        <dbReference type="ARBA" id="ARBA00022617"/>
    </source>
</evidence>